<dbReference type="EMBL" id="OOIQ01000001">
    <property type="protein sequence ID" value="SPO42522.1"/>
    <property type="molecule type" value="Genomic_DNA"/>
</dbReference>
<reference evidence="2" key="1">
    <citation type="submission" date="2018-03" db="EMBL/GenBank/DDBJ databases">
        <authorList>
            <person name="Guldener U."/>
        </authorList>
    </citation>
    <scope>NUCLEOTIDE SEQUENCE [LARGE SCALE GENOMIC DNA]</scope>
    <source>
        <strain evidence="2">ATCC34888</strain>
    </source>
</reference>
<comment type="caution">
    <text evidence="2">The sequence shown here is derived from an EMBL/GenBank/DDBJ whole genome shotgun (WGS) entry which is preliminary data.</text>
</comment>
<evidence type="ECO:0000313" key="3">
    <source>
        <dbReference type="Proteomes" id="UP000325008"/>
    </source>
</evidence>
<gene>
    <name evidence="2" type="ORF">PSANT_00205</name>
</gene>
<evidence type="ECO:0000256" key="1">
    <source>
        <dbReference type="SAM" id="MobiDB-lite"/>
    </source>
</evidence>
<dbReference type="Proteomes" id="UP000325008">
    <property type="component" value="Unassembled WGS sequence"/>
</dbReference>
<evidence type="ECO:0000313" key="2">
    <source>
        <dbReference type="EMBL" id="SPO42522.1"/>
    </source>
</evidence>
<name>A0A5C3FDN1_PSEA2</name>
<protein>
    <submittedName>
        <fullName evidence="2">Uncharacterized protein</fullName>
    </submittedName>
</protein>
<keyword evidence="3" id="KW-1185">Reference proteome</keyword>
<organism evidence="2 3">
    <name type="scientific">Pseudozyma antarctica</name>
    <name type="common">Yeast</name>
    <name type="synonym">Candida antarctica</name>
    <dbReference type="NCBI Taxonomy" id="84753"/>
    <lineage>
        <taxon>Eukaryota</taxon>
        <taxon>Fungi</taxon>
        <taxon>Dikarya</taxon>
        <taxon>Basidiomycota</taxon>
        <taxon>Ustilaginomycotina</taxon>
        <taxon>Ustilaginomycetes</taxon>
        <taxon>Ustilaginales</taxon>
        <taxon>Ustilaginaceae</taxon>
        <taxon>Moesziomyces</taxon>
    </lineage>
</organism>
<sequence>MKPRPQVAGGTAFSRDCKIGTLQRRMRLAEDANFGCSAPHPPQPHAASVIAVLKIHAAKLDIDVTLRLGIGGVVEPEPEPEPPTRHHCSWSAMRDQARIPVGDDWDGDDGLRDA</sequence>
<accession>A0A5C3FDN1</accession>
<dbReference type="RefSeq" id="XP_014659298.1">
    <property type="nucleotide sequence ID" value="XM_014803812.1"/>
</dbReference>
<proteinExistence type="predicted"/>
<feature type="region of interest" description="Disordered" evidence="1">
    <location>
        <begin position="74"/>
        <end position="114"/>
    </location>
</feature>
<dbReference type="AlphaFoldDB" id="A0A5C3FDN1"/>